<evidence type="ECO:0000313" key="1">
    <source>
        <dbReference type="EMBL" id="KAG7337455.1"/>
    </source>
</evidence>
<organism evidence="1 2">
    <name type="scientific">Nitzschia inconspicua</name>
    <dbReference type="NCBI Taxonomy" id="303405"/>
    <lineage>
        <taxon>Eukaryota</taxon>
        <taxon>Sar</taxon>
        <taxon>Stramenopiles</taxon>
        <taxon>Ochrophyta</taxon>
        <taxon>Bacillariophyta</taxon>
        <taxon>Bacillariophyceae</taxon>
        <taxon>Bacillariophycidae</taxon>
        <taxon>Bacillariales</taxon>
        <taxon>Bacillariaceae</taxon>
        <taxon>Nitzschia</taxon>
    </lineage>
</organism>
<keyword evidence="2" id="KW-1185">Reference proteome</keyword>
<name>A0A9K3K6C3_9STRA</name>
<dbReference type="Proteomes" id="UP000693970">
    <property type="component" value="Unassembled WGS sequence"/>
</dbReference>
<protein>
    <submittedName>
        <fullName evidence="1">Uncharacterized protein</fullName>
    </submittedName>
</protein>
<dbReference type="EMBL" id="JAGRRH010000083">
    <property type="protein sequence ID" value="KAG7337455.1"/>
    <property type="molecule type" value="Genomic_DNA"/>
</dbReference>
<sequence>MMTSVHQLFISIRLFLVFDCFAPFLLLRCDAFVPTNLNQHPTSGESGQNHRCLYAVPSKEHRTLQLGEYAVDLAKPLGMILEEREEGGGNCGVRVKELIKGEMLVVLGTVEWLLLEIWF</sequence>
<accession>A0A9K3K6C3</accession>
<proteinExistence type="predicted"/>
<comment type="caution">
    <text evidence="1">The sequence shown here is derived from an EMBL/GenBank/DDBJ whole genome shotgun (WGS) entry which is preliminary data.</text>
</comment>
<evidence type="ECO:0000313" key="2">
    <source>
        <dbReference type="Proteomes" id="UP000693970"/>
    </source>
</evidence>
<reference evidence="1" key="1">
    <citation type="journal article" date="2021" name="Sci. Rep.">
        <title>Diploid genomic architecture of Nitzschia inconspicua, an elite biomass production diatom.</title>
        <authorList>
            <person name="Oliver A."/>
            <person name="Podell S."/>
            <person name="Pinowska A."/>
            <person name="Traller J.C."/>
            <person name="Smith S.R."/>
            <person name="McClure R."/>
            <person name="Beliaev A."/>
            <person name="Bohutskyi P."/>
            <person name="Hill E.A."/>
            <person name="Rabines A."/>
            <person name="Zheng H."/>
            <person name="Allen L.Z."/>
            <person name="Kuo A."/>
            <person name="Grigoriev I.V."/>
            <person name="Allen A.E."/>
            <person name="Hazlebeck D."/>
            <person name="Allen E.E."/>
        </authorList>
    </citation>
    <scope>NUCLEOTIDE SEQUENCE</scope>
    <source>
        <strain evidence="1">Hildebrandi</strain>
    </source>
</reference>
<gene>
    <name evidence="1" type="ORF">IV203_033393</name>
</gene>
<dbReference type="AlphaFoldDB" id="A0A9K3K6C3"/>
<reference evidence="1" key="2">
    <citation type="submission" date="2021-04" db="EMBL/GenBank/DDBJ databases">
        <authorList>
            <person name="Podell S."/>
        </authorList>
    </citation>
    <scope>NUCLEOTIDE SEQUENCE</scope>
    <source>
        <strain evidence="1">Hildebrandi</strain>
    </source>
</reference>